<dbReference type="InterPro" id="IPR030945">
    <property type="entry name" value="EcfS_MSC_0063"/>
</dbReference>
<feature type="transmembrane region" description="Helical" evidence="1">
    <location>
        <begin position="6"/>
        <end position="31"/>
    </location>
</feature>
<evidence type="ECO:0000256" key="1">
    <source>
        <dbReference type="SAM" id="Phobius"/>
    </source>
</evidence>
<dbReference type="Proteomes" id="UP000014983">
    <property type="component" value="Chromosome"/>
</dbReference>
<dbReference type="STRING" id="1276221.SDIMI_v3c08200"/>
<gene>
    <name evidence="2" type="ORF">SDIMI_v3c08200</name>
</gene>
<feature type="transmembrane region" description="Helical" evidence="1">
    <location>
        <begin position="74"/>
        <end position="95"/>
    </location>
</feature>
<dbReference type="eggNOG" id="COG4720">
    <property type="taxonomic scope" value="Bacteria"/>
</dbReference>
<evidence type="ECO:0000313" key="3">
    <source>
        <dbReference type="Proteomes" id="UP000014983"/>
    </source>
</evidence>
<feature type="transmembrane region" description="Helical" evidence="1">
    <location>
        <begin position="107"/>
        <end position="130"/>
    </location>
</feature>
<dbReference type="HOGENOM" id="CLU_132680_0_0_14"/>
<dbReference type="PATRIC" id="fig|1276221.3.peg.822"/>
<sequence>MKKINTKQVTLCAILTTLMFVMGIITNLISIGTGKSIFQISDVIFLALLNFLNPFTLVISAILAGIGIDLFAASAIYIPITIMVKVLITFTFIFLKRYINTYINIFLSYLWIFIYVLYVYILFDSSFAIIEATTDAIQYFANIFISIIILFTLRKINFKEKIIDKYNL</sequence>
<accession>S5LXI9</accession>
<feature type="transmembrane region" description="Helical" evidence="1">
    <location>
        <begin position="43"/>
        <end position="68"/>
    </location>
</feature>
<organism evidence="2 3">
    <name type="scientific">Spiroplasma diminutum CUAS-1</name>
    <dbReference type="NCBI Taxonomy" id="1276221"/>
    <lineage>
        <taxon>Bacteria</taxon>
        <taxon>Bacillati</taxon>
        <taxon>Mycoplasmatota</taxon>
        <taxon>Mollicutes</taxon>
        <taxon>Entomoplasmatales</taxon>
        <taxon>Spiroplasmataceae</taxon>
        <taxon>Spiroplasma</taxon>
    </lineage>
</organism>
<keyword evidence="1" id="KW-0812">Transmembrane</keyword>
<proteinExistence type="predicted"/>
<dbReference type="KEGG" id="sdi:SDIMI_v3c08200"/>
<feature type="transmembrane region" description="Helical" evidence="1">
    <location>
        <begin position="136"/>
        <end position="153"/>
    </location>
</feature>
<keyword evidence="1" id="KW-1133">Transmembrane helix</keyword>
<reference evidence="2 3" key="1">
    <citation type="journal article" date="2013" name="Genome Biol. Evol.">
        <title>Comparison of metabolic capacities and inference of gene content evolution in mosquito-associated Spiroplasma diminutum and S. taiwanense.</title>
        <authorList>
            <person name="Lo W.S."/>
            <person name="Ku C."/>
            <person name="Chen L.L."/>
            <person name="Chang T.H."/>
            <person name="Kuo C.H."/>
        </authorList>
    </citation>
    <scope>NUCLEOTIDE SEQUENCE [LARGE SCALE GENOMIC DNA]</scope>
    <source>
        <strain evidence="2">CUAS-1</strain>
    </source>
</reference>
<protein>
    <recommendedName>
        <fullName evidence="4">Transmembrane protein</fullName>
    </recommendedName>
</protein>
<dbReference type="RefSeq" id="WP_020836752.1">
    <property type="nucleotide sequence ID" value="NC_021833.1"/>
</dbReference>
<name>S5LXI9_9MOLU</name>
<dbReference type="OrthoDB" id="389711at2"/>
<dbReference type="Gene3D" id="1.10.1760.20">
    <property type="match status" value="1"/>
</dbReference>
<dbReference type="InParanoid" id="S5LXI9"/>
<dbReference type="NCBIfam" id="TIGR04522">
    <property type="entry name" value="EcfS_MSC_0063"/>
    <property type="match status" value="1"/>
</dbReference>
<dbReference type="EMBL" id="CP005076">
    <property type="protein sequence ID" value="AGR42524.1"/>
    <property type="molecule type" value="Genomic_DNA"/>
</dbReference>
<keyword evidence="1" id="KW-0472">Membrane</keyword>
<evidence type="ECO:0000313" key="2">
    <source>
        <dbReference type="EMBL" id="AGR42524.1"/>
    </source>
</evidence>
<dbReference type="AlphaFoldDB" id="S5LXI9"/>
<evidence type="ECO:0008006" key="4">
    <source>
        <dbReference type="Google" id="ProtNLM"/>
    </source>
</evidence>
<keyword evidence="3" id="KW-1185">Reference proteome</keyword>